<proteinExistence type="predicted"/>
<dbReference type="GO" id="GO:0003677">
    <property type="term" value="F:DNA binding"/>
    <property type="evidence" value="ECO:0007669"/>
    <property type="project" value="InterPro"/>
</dbReference>
<sequence>MSPVNTSSYGPGGRGFHGVVTVGQRGQVAIPAKARRDLRIEAGAQLVVLTDPNEGIALIPLELLLSKQDNPVAKLVRSMLPGVMPPDGENADDNAGEHPGDVAGKVADDGGDSR</sequence>
<comment type="caution">
    <text evidence="3">The sequence shown here is derived from an EMBL/GenBank/DDBJ whole genome shotgun (WGS) entry which is preliminary data.</text>
</comment>
<dbReference type="Proteomes" id="UP000078368">
    <property type="component" value="Unassembled WGS sequence"/>
</dbReference>
<feature type="region of interest" description="Disordered" evidence="1">
    <location>
        <begin position="81"/>
        <end position="114"/>
    </location>
</feature>
<dbReference type="Pfam" id="PF04014">
    <property type="entry name" value="MazE_antitoxin"/>
    <property type="match status" value="1"/>
</dbReference>
<dbReference type="NCBIfam" id="TIGR01439">
    <property type="entry name" value="lp_hng_hel_AbrB"/>
    <property type="match status" value="1"/>
</dbReference>
<accession>A0A179B6D7</accession>
<dbReference type="STRING" id="1823756.A4H34_06805"/>
<evidence type="ECO:0000313" key="3">
    <source>
        <dbReference type="EMBL" id="OAP86813.1"/>
    </source>
</evidence>
<dbReference type="InterPro" id="IPR037914">
    <property type="entry name" value="SpoVT-AbrB_sf"/>
</dbReference>
<feature type="domain" description="SpoVT-AbrB" evidence="2">
    <location>
        <begin position="20"/>
        <end position="66"/>
    </location>
</feature>
<evidence type="ECO:0000259" key="2">
    <source>
        <dbReference type="SMART" id="SM00966"/>
    </source>
</evidence>
<reference evidence="3 4" key="1">
    <citation type="submission" date="2016-04" db="EMBL/GenBank/DDBJ databases">
        <title>Peptidophaga gingivicola gen. nov., sp. nov., isolated from human subgingival plaque.</title>
        <authorList>
            <person name="Beall C.J."/>
            <person name="Mokrzan E.M."/>
            <person name="Griffen A.L."/>
            <person name="Leys E.J."/>
        </authorList>
    </citation>
    <scope>NUCLEOTIDE SEQUENCE [LARGE SCALE GENOMIC DNA]</scope>
    <source>
        <strain evidence="3 4">BA112</strain>
    </source>
</reference>
<dbReference type="EMBL" id="LVZK01000001">
    <property type="protein sequence ID" value="OAP86813.1"/>
    <property type="molecule type" value="Genomic_DNA"/>
</dbReference>
<dbReference type="Gene3D" id="2.10.260.10">
    <property type="match status" value="1"/>
</dbReference>
<dbReference type="RefSeq" id="WP_064231472.1">
    <property type="nucleotide sequence ID" value="NZ_LVZK01000001.1"/>
</dbReference>
<protein>
    <submittedName>
        <fullName evidence="3">AbrB family toxin-antitoxin system antitoxin</fullName>
    </submittedName>
</protein>
<name>A0A179B6D7_9ACTO</name>
<keyword evidence="4" id="KW-1185">Reference proteome</keyword>
<feature type="compositionally biased region" description="Basic and acidic residues" evidence="1">
    <location>
        <begin position="95"/>
        <end position="114"/>
    </location>
</feature>
<evidence type="ECO:0000313" key="4">
    <source>
        <dbReference type="Proteomes" id="UP000078368"/>
    </source>
</evidence>
<dbReference type="SMART" id="SM00966">
    <property type="entry name" value="SpoVT_AbrB"/>
    <property type="match status" value="1"/>
</dbReference>
<organism evidence="3 4">
    <name type="scientific">Peptidiphaga gingivicola</name>
    <dbReference type="NCBI Taxonomy" id="2741497"/>
    <lineage>
        <taxon>Bacteria</taxon>
        <taxon>Bacillati</taxon>
        <taxon>Actinomycetota</taxon>
        <taxon>Actinomycetes</taxon>
        <taxon>Actinomycetales</taxon>
        <taxon>Actinomycetaceae</taxon>
        <taxon>Peptidiphaga</taxon>
    </lineage>
</organism>
<gene>
    <name evidence="3" type="ORF">A4H34_06805</name>
</gene>
<dbReference type="SUPFAM" id="SSF89447">
    <property type="entry name" value="AbrB/MazE/MraZ-like"/>
    <property type="match status" value="1"/>
</dbReference>
<dbReference type="AlphaFoldDB" id="A0A179B6D7"/>
<dbReference type="InterPro" id="IPR007159">
    <property type="entry name" value="SpoVT-AbrB_dom"/>
</dbReference>
<dbReference type="OrthoDB" id="9812495at2"/>
<evidence type="ECO:0000256" key="1">
    <source>
        <dbReference type="SAM" id="MobiDB-lite"/>
    </source>
</evidence>